<evidence type="ECO:0000313" key="3">
    <source>
        <dbReference type="EMBL" id="KAH3740309.1"/>
    </source>
</evidence>
<sequence length="246" mass="27473">MESNQHNQQPNYTERKGPWSAGNQIGPGSRRKRDRHMAQHTPVIKGTSTPFNTDTDMSKHIALETEAELRDSSPMSDLDAKTWTLGSIPSPNKFSPFKVPTKSGNVTPGSALKQDFVYKASGQVTQSSNTTVVNVHKSDLNKLGYRDLEHWLSVPGHVYIGRDMSRYVPGAIGSIWGNPFRSRKLGNAESCQMYRQYVINDTRIQSNGKTLLESLSELKGKTLGCWCHPEQCHGHMLVELIAEYCP</sequence>
<organism evidence="3 4">
    <name type="scientific">Dreissena polymorpha</name>
    <name type="common">Zebra mussel</name>
    <name type="synonym">Mytilus polymorpha</name>
    <dbReference type="NCBI Taxonomy" id="45954"/>
    <lineage>
        <taxon>Eukaryota</taxon>
        <taxon>Metazoa</taxon>
        <taxon>Spiralia</taxon>
        <taxon>Lophotrochozoa</taxon>
        <taxon>Mollusca</taxon>
        <taxon>Bivalvia</taxon>
        <taxon>Autobranchia</taxon>
        <taxon>Heteroconchia</taxon>
        <taxon>Euheterodonta</taxon>
        <taxon>Imparidentia</taxon>
        <taxon>Neoheterodontei</taxon>
        <taxon>Myida</taxon>
        <taxon>Dreissenoidea</taxon>
        <taxon>Dreissenidae</taxon>
        <taxon>Dreissena</taxon>
    </lineage>
</organism>
<feature type="region of interest" description="Disordered" evidence="1">
    <location>
        <begin position="1"/>
        <end position="55"/>
    </location>
</feature>
<evidence type="ECO:0000313" key="4">
    <source>
        <dbReference type="Proteomes" id="UP000828390"/>
    </source>
</evidence>
<dbReference type="Proteomes" id="UP000828390">
    <property type="component" value="Unassembled WGS sequence"/>
</dbReference>
<evidence type="ECO:0000259" key="2">
    <source>
        <dbReference type="Pfam" id="PF14216"/>
    </source>
</evidence>
<reference evidence="3" key="2">
    <citation type="submission" date="2020-11" db="EMBL/GenBank/DDBJ databases">
        <authorList>
            <person name="McCartney M.A."/>
            <person name="Auch B."/>
            <person name="Kono T."/>
            <person name="Mallez S."/>
            <person name="Becker A."/>
            <person name="Gohl D.M."/>
            <person name="Silverstein K.A.T."/>
            <person name="Koren S."/>
            <person name="Bechman K.B."/>
            <person name="Herman A."/>
            <person name="Abrahante J.E."/>
            <person name="Garbe J."/>
        </authorList>
    </citation>
    <scope>NUCLEOTIDE SEQUENCE</scope>
    <source>
        <strain evidence="3">Duluth1</strain>
        <tissue evidence="3">Whole animal</tissue>
    </source>
</reference>
<feature type="domain" description="DUF4326" evidence="2">
    <location>
        <begin position="149"/>
        <end position="239"/>
    </location>
</feature>
<dbReference type="OrthoDB" id="272703at2759"/>
<feature type="compositionally biased region" description="Polar residues" evidence="1">
    <location>
        <begin position="46"/>
        <end position="55"/>
    </location>
</feature>
<keyword evidence="4" id="KW-1185">Reference proteome</keyword>
<protein>
    <recommendedName>
        <fullName evidence="2">DUF4326 domain-containing protein</fullName>
    </recommendedName>
</protein>
<reference evidence="3" key="1">
    <citation type="journal article" date="2019" name="bioRxiv">
        <title>The Genome of the Zebra Mussel, Dreissena polymorpha: A Resource for Invasive Species Research.</title>
        <authorList>
            <person name="McCartney M.A."/>
            <person name="Auch B."/>
            <person name="Kono T."/>
            <person name="Mallez S."/>
            <person name="Zhang Y."/>
            <person name="Obille A."/>
            <person name="Becker A."/>
            <person name="Abrahante J.E."/>
            <person name="Garbe J."/>
            <person name="Badalamenti J.P."/>
            <person name="Herman A."/>
            <person name="Mangelson H."/>
            <person name="Liachko I."/>
            <person name="Sullivan S."/>
            <person name="Sone E.D."/>
            <person name="Koren S."/>
            <person name="Silverstein K.A.T."/>
            <person name="Beckman K.B."/>
            <person name="Gohl D.M."/>
        </authorList>
    </citation>
    <scope>NUCLEOTIDE SEQUENCE</scope>
    <source>
        <strain evidence="3">Duluth1</strain>
        <tissue evidence="3">Whole animal</tissue>
    </source>
</reference>
<accession>A0A9D4D8X8</accession>
<dbReference type="Pfam" id="PF14216">
    <property type="entry name" value="DUF4326"/>
    <property type="match status" value="1"/>
</dbReference>
<feature type="compositionally biased region" description="Polar residues" evidence="1">
    <location>
        <begin position="1"/>
        <end position="12"/>
    </location>
</feature>
<dbReference type="AlphaFoldDB" id="A0A9D4D8X8"/>
<evidence type="ECO:0000256" key="1">
    <source>
        <dbReference type="SAM" id="MobiDB-lite"/>
    </source>
</evidence>
<gene>
    <name evidence="3" type="ORF">DPMN_047012</name>
</gene>
<dbReference type="InterPro" id="IPR025475">
    <property type="entry name" value="DUF4326"/>
</dbReference>
<comment type="caution">
    <text evidence="3">The sequence shown here is derived from an EMBL/GenBank/DDBJ whole genome shotgun (WGS) entry which is preliminary data.</text>
</comment>
<dbReference type="EMBL" id="JAIWYP010000011">
    <property type="protein sequence ID" value="KAH3740309.1"/>
    <property type="molecule type" value="Genomic_DNA"/>
</dbReference>
<name>A0A9D4D8X8_DREPO</name>
<proteinExistence type="predicted"/>